<reference evidence="1" key="1">
    <citation type="submission" date="2021-01" db="EMBL/GenBank/DDBJ databases">
        <authorList>
            <person name="Corre E."/>
            <person name="Pelletier E."/>
            <person name="Niang G."/>
            <person name="Scheremetjew M."/>
            <person name="Finn R."/>
            <person name="Kale V."/>
            <person name="Holt S."/>
            <person name="Cochrane G."/>
            <person name="Meng A."/>
            <person name="Brown T."/>
            <person name="Cohen L."/>
        </authorList>
    </citation>
    <scope>NUCLEOTIDE SEQUENCE</scope>
    <source>
        <strain evidence="1">SoJaBio B1-5/56/2</strain>
    </source>
</reference>
<evidence type="ECO:0000313" key="1">
    <source>
        <dbReference type="EMBL" id="CAE2307031.1"/>
    </source>
</evidence>
<proteinExistence type="predicted"/>
<accession>A0A7S4NTY3</accession>
<dbReference type="EMBL" id="HBKR01018384">
    <property type="protein sequence ID" value="CAE2307031.1"/>
    <property type="molecule type" value="Transcribed_RNA"/>
</dbReference>
<name>A0A7S4NTY3_9EUKA</name>
<dbReference type="AlphaFoldDB" id="A0A7S4NTY3"/>
<sequence>MLKYEIQSLVESSGALLEKINARGSAIDCADYSLENGIPMTDAEFYRNVHEHLIIVTNFFADFLAYVERENLDEHEKLLKASQGGIHTFQRCCDGVSGDIGIGYAEKSSLHNLLE</sequence>
<gene>
    <name evidence="1" type="ORF">NAES01612_LOCUS12075</name>
</gene>
<protein>
    <submittedName>
        <fullName evidence="1">Uncharacterized protein</fullName>
    </submittedName>
</protein>
<organism evidence="1">
    <name type="scientific">Paramoeba aestuarina</name>
    <dbReference type="NCBI Taxonomy" id="180227"/>
    <lineage>
        <taxon>Eukaryota</taxon>
        <taxon>Amoebozoa</taxon>
        <taxon>Discosea</taxon>
        <taxon>Flabellinia</taxon>
        <taxon>Dactylopodida</taxon>
        <taxon>Paramoebidae</taxon>
        <taxon>Paramoeba</taxon>
    </lineage>
</organism>